<evidence type="ECO:0000313" key="3">
    <source>
        <dbReference type="Proteomes" id="UP000320231"/>
    </source>
</evidence>
<dbReference type="InterPro" id="IPR002645">
    <property type="entry name" value="STAS_dom"/>
</dbReference>
<evidence type="ECO:0000259" key="1">
    <source>
        <dbReference type="PROSITE" id="PS50801"/>
    </source>
</evidence>
<organism evidence="2 3">
    <name type="scientific">Vreelandella sulfidaeris</name>
    <dbReference type="NCBI Taxonomy" id="115553"/>
    <lineage>
        <taxon>Bacteria</taxon>
        <taxon>Pseudomonadati</taxon>
        <taxon>Pseudomonadota</taxon>
        <taxon>Gammaproteobacteria</taxon>
        <taxon>Oceanospirillales</taxon>
        <taxon>Halomonadaceae</taxon>
        <taxon>Vreelandella</taxon>
    </lineage>
</organism>
<dbReference type="KEGG" id="hsr:HSBAA_21700"/>
<dbReference type="GO" id="GO:0016020">
    <property type="term" value="C:membrane"/>
    <property type="evidence" value="ECO:0007669"/>
    <property type="project" value="InterPro"/>
</dbReference>
<proteinExistence type="predicted"/>
<protein>
    <recommendedName>
        <fullName evidence="1">STAS domain-containing protein</fullName>
    </recommendedName>
</protein>
<dbReference type="InterPro" id="IPR036513">
    <property type="entry name" value="STAS_dom_sf"/>
</dbReference>
<dbReference type="AlphaFoldDB" id="A0A455UCD5"/>
<dbReference type="GO" id="GO:0055085">
    <property type="term" value="P:transmembrane transport"/>
    <property type="evidence" value="ECO:0007669"/>
    <property type="project" value="InterPro"/>
</dbReference>
<evidence type="ECO:0000313" key="2">
    <source>
        <dbReference type="EMBL" id="BBI60864.1"/>
    </source>
</evidence>
<dbReference type="PANTHER" id="PTHR11814">
    <property type="entry name" value="SULFATE TRANSPORTER"/>
    <property type="match status" value="1"/>
</dbReference>
<dbReference type="EMBL" id="AP019514">
    <property type="protein sequence ID" value="BBI60864.1"/>
    <property type="molecule type" value="Genomic_DNA"/>
</dbReference>
<dbReference type="PROSITE" id="PS50801">
    <property type="entry name" value="STAS"/>
    <property type="match status" value="1"/>
</dbReference>
<dbReference type="CDD" id="cd07042">
    <property type="entry name" value="STAS_SulP_like_sulfate_transporter"/>
    <property type="match status" value="1"/>
</dbReference>
<dbReference type="Pfam" id="PF01740">
    <property type="entry name" value="STAS"/>
    <property type="match status" value="1"/>
</dbReference>
<gene>
    <name evidence="2" type="ORF">HSBAA_21700</name>
</gene>
<dbReference type="InterPro" id="IPR001902">
    <property type="entry name" value="SLC26A/SulP_fam"/>
</dbReference>
<name>A0A455UCD5_9GAMM</name>
<reference evidence="2 3" key="1">
    <citation type="journal article" date="2019" name="Microbiol. Resour. Announc.">
        <title>Complete Genome Sequence of Halomonas sulfidaeris Strain Esulfide1 Isolated from a Metal Sulfide Rock at a Depth of 2,200 Meters, Obtained Using Nanopore Sequencing.</title>
        <authorList>
            <person name="Saito M."/>
            <person name="Nishigata A."/>
            <person name="Galipon J."/>
            <person name="Arakawa K."/>
        </authorList>
    </citation>
    <scope>NUCLEOTIDE SEQUENCE [LARGE SCALE GENOMIC DNA]</scope>
    <source>
        <strain evidence="2 3">ATCC BAA-803</strain>
    </source>
</reference>
<dbReference type="Gene3D" id="3.30.750.24">
    <property type="entry name" value="STAS domain"/>
    <property type="match status" value="1"/>
</dbReference>
<sequence>MLVTIIATLGHGVESGILAGVGLSLALHLYRTSRPHSAVVGRVPGSEHFRNVLRHDVETDKRLVILRIDESLYFANARYLEDTVMALISRDFELQHIVLACQAVNTIDASALESLEEINARLKDAGVALHLAEVKGPVMDKLRGSDFMKALGGEVFLSTYDAWRSLHQEETSLAQATNTQQVQQTKE</sequence>
<dbReference type="SUPFAM" id="SSF52091">
    <property type="entry name" value="SpoIIaa-like"/>
    <property type="match status" value="1"/>
</dbReference>
<dbReference type="Proteomes" id="UP000320231">
    <property type="component" value="Chromosome"/>
</dbReference>
<feature type="domain" description="STAS" evidence="1">
    <location>
        <begin position="53"/>
        <end position="173"/>
    </location>
</feature>
<accession>A0A455UCD5</accession>